<dbReference type="RefSeq" id="WP_160352847.1">
    <property type="nucleotide sequence ID" value="NZ_SDWJ01000001.1"/>
</dbReference>
<accession>A0A6I4LVM2</accession>
<evidence type="ECO:0000313" key="4">
    <source>
        <dbReference type="Proteomes" id="UP000471147"/>
    </source>
</evidence>
<reference evidence="3 4" key="1">
    <citation type="submission" date="2019-01" db="EMBL/GenBank/DDBJ databases">
        <title>Sphingorhabdus lacus sp.nov., isolated from an oligotrophic freshwater lake.</title>
        <authorList>
            <person name="Park M."/>
        </authorList>
    </citation>
    <scope>NUCLEOTIDE SEQUENCE [LARGE SCALE GENOMIC DNA]</scope>
    <source>
        <strain evidence="3 4">IMCC26285</strain>
    </source>
</reference>
<name>A0A6I4LVM2_9SPHN</name>
<feature type="signal peptide" evidence="2">
    <location>
        <begin position="1"/>
        <end position="22"/>
    </location>
</feature>
<dbReference type="EMBL" id="SDWJ01000001">
    <property type="protein sequence ID" value="MVZ96909.1"/>
    <property type="molecule type" value="Genomic_DNA"/>
</dbReference>
<evidence type="ECO:0000256" key="1">
    <source>
        <dbReference type="SAM" id="MobiDB-lite"/>
    </source>
</evidence>
<dbReference type="PROSITE" id="PS51257">
    <property type="entry name" value="PROKAR_LIPOPROTEIN"/>
    <property type="match status" value="1"/>
</dbReference>
<protein>
    <recommendedName>
        <fullName evidence="5">Lipoprotein</fullName>
    </recommendedName>
</protein>
<organism evidence="3 4">
    <name type="scientific">Sphingorhabdus profundilacus</name>
    <dbReference type="NCBI Taxonomy" id="2509718"/>
    <lineage>
        <taxon>Bacteria</taxon>
        <taxon>Pseudomonadati</taxon>
        <taxon>Pseudomonadota</taxon>
        <taxon>Alphaproteobacteria</taxon>
        <taxon>Sphingomonadales</taxon>
        <taxon>Sphingomonadaceae</taxon>
        <taxon>Sphingorhabdus</taxon>
    </lineage>
</organism>
<keyword evidence="4" id="KW-1185">Reference proteome</keyword>
<keyword evidence="2" id="KW-0732">Signal</keyword>
<evidence type="ECO:0008006" key="5">
    <source>
        <dbReference type="Google" id="ProtNLM"/>
    </source>
</evidence>
<dbReference type="AlphaFoldDB" id="A0A6I4LVM2"/>
<sequence>MRTRIFLVCMIAVLSACTSQPSAVKSGDPEKTATDDNKQDKIGNRQDSIEKAAEEATKIIEADAKADIDALGQNGSNSPGAPN</sequence>
<evidence type="ECO:0000256" key="2">
    <source>
        <dbReference type="SAM" id="SignalP"/>
    </source>
</evidence>
<dbReference type="Proteomes" id="UP000471147">
    <property type="component" value="Unassembled WGS sequence"/>
</dbReference>
<comment type="caution">
    <text evidence="3">The sequence shown here is derived from an EMBL/GenBank/DDBJ whole genome shotgun (WGS) entry which is preliminary data.</text>
</comment>
<feature type="compositionally biased region" description="Basic and acidic residues" evidence="1">
    <location>
        <begin position="27"/>
        <end position="45"/>
    </location>
</feature>
<proteinExistence type="predicted"/>
<gene>
    <name evidence="3" type="ORF">EUU23_04215</name>
</gene>
<feature type="region of interest" description="Disordered" evidence="1">
    <location>
        <begin position="20"/>
        <end position="45"/>
    </location>
</feature>
<evidence type="ECO:0000313" key="3">
    <source>
        <dbReference type="EMBL" id="MVZ96909.1"/>
    </source>
</evidence>
<feature type="chain" id="PRO_5026117518" description="Lipoprotein" evidence="2">
    <location>
        <begin position="23"/>
        <end position="83"/>
    </location>
</feature>